<comment type="caution">
    <text evidence="2">The sequence shown here is derived from an EMBL/GenBank/DDBJ whole genome shotgun (WGS) entry which is preliminary data.</text>
</comment>
<feature type="compositionally biased region" description="Basic and acidic residues" evidence="1">
    <location>
        <begin position="146"/>
        <end position="155"/>
    </location>
</feature>
<sequence>MFHEIPANLACAYLKGHLIGKARDWFEVISSSYVTGTATDFAQLKQALTNSFPVVRDRLELEAGFYSSHQVRSQAPSDFVYKLLKIQKILNFEITEENLVNRIIMRLSRQVMDYVEVRNTTTKIRYRFITQDEGVVETDGLNGEGSKAEQVRTEGSKGLASEESSKEEQWRGRRVRSEGSIEFSSNYEGEYQSKRMPHVRLIWRKRSAPSSLVENSEVKRLPQGSYKTNLSCLTVDGRKNISGIKKCLIGLVKQMCNEKNIPQLMFLDCIIHQQALCAKYVDISSVLNPVVNLIRPHGLKHRQFRDMLKGAVTESHDLQYYTAVRWLSCCEKVMSRVFESRKEIDDFLESKGKPLLSDEMEIGLCYRHN</sequence>
<accession>A0A8X6ISS6</accession>
<evidence type="ECO:0008006" key="4">
    <source>
        <dbReference type="Google" id="ProtNLM"/>
    </source>
</evidence>
<proteinExistence type="predicted"/>
<dbReference type="AlphaFoldDB" id="A0A8X6ISS6"/>
<reference evidence="2" key="1">
    <citation type="submission" date="2020-08" db="EMBL/GenBank/DDBJ databases">
        <title>Multicomponent nature underlies the extraordinary mechanical properties of spider dragline silk.</title>
        <authorList>
            <person name="Kono N."/>
            <person name="Nakamura H."/>
            <person name="Mori M."/>
            <person name="Yoshida Y."/>
            <person name="Ohtoshi R."/>
            <person name="Malay A.D."/>
            <person name="Moran D.A.P."/>
            <person name="Tomita M."/>
            <person name="Numata K."/>
            <person name="Arakawa K."/>
        </authorList>
    </citation>
    <scope>NUCLEOTIDE SEQUENCE</scope>
</reference>
<evidence type="ECO:0000313" key="2">
    <source>
        <dbReference type="EMBL" id="GFS58912.1"/>
    </source>
</evidence>
<dbReference type="PANTHER" id="PTHR45913">
    <property type="entry name" value="EPM2A-INTERACTING PROTEIN 1"/>
    <property type="match status" value="1"/>
</dbReference>
<evidence type="ECO:0000313" key="3">
    <source>
        <dbReference type="Proteomes" id="UP000887013"/>
    </source>
</evidence>
<dbReference type="Proteomes" id="UP000887013">
    <property type="component" value="Unassembled WGS sequence"/>
</dbReference>
<evidence type="ECO:0000256" key="1">
    <source>
        <dbReference type="SAM" id="MobiDB-lite"/>
    </source>
</evidence>
<dbReference type="PANTHER" id="PTHR45913:SF5">
    <property type="entry name" value="GENERAL TRANSCRIPTION FACTOR II-I REPEAT DOMAIN-CONTAINING PROTEIN 2A-LIKE PROTEIN"/>
    <property type="match status" value="1"/>
</dbReference>
<gene>
    <name evidence="2" type="ORF">NPIL_211621</name>
</gene>
<dbReference type="OrthoDB" id="425619at2759"/>
<protein>
    <recommendedName>
        <fullName evidence="4">Retrotransposon gag domain-containing protein</fullName>
    </recommendedName>
</protein>
<keyword evidence="3" id="KW-1185">Reference proteome</keyword>
<organism evidence="2 3">
    <name type="scientific">Nephila pilipes</name>
    <name type="common">Giant wood spider</name>
    <name type="synonym">Nephila maculata</name>
    <dbReference type="NCBI Taxonomy" id="299642"/>
    <lineage>
        <taxon>Eukaryota</taxon>
        <taxon>Metazoa</taxon>
        <taxon>Ecdysozoa</taxon>
        <taxon>Arthropoda</taxon>
        <taxon>Chelicerata</taxon>
        <taxon>Arachnida</taxon>
        <taxon>Araneae</taxon>
        <taxon>Araneomorphae</taxon>
        <taxon>Entelegynae</taxon>
        <taxon>Araneoidea</taxon>
        <taxon>Nephilidae</taxon>
        <taxon>Nephila</taxon>
    </lineage>
</organism>
<dbReference type="EMBL" id="BMAW01047059">
    <property type="protein sequence ID" value="GFS58912.1"/>
    <property type="molecule type" value="Genomic_DNA"/>
</dbReference>
<feature type="region of interest" description="Disordered" evidence="1">
    <location>
        <begin position="139"/>
        <end position="169"/>
    </location>
</feature>
<name>A0A8X6ISS6_NEPPI</name>